<feature type="transmembrane region" description="Helical" evidence="1">
    <location>
        <begin position="117"/>
        <end position="136"/>
    </location>
</feature>
<dbReference type="Proteomes" id="UP001597463">
    <property type="component" value="Unassembled WGS sequence"/>
</dbReference>
<dbReference type="Gene3D" id="6.10.140.1340">
    <property type="match status" value="1"/>
</dbReference>
<dbReference type="Pfam" id="PF00581">
    <property type="entry name" value="Rhodanese"/>
    <property type="match status" value="1"/>
</dbReference>
<dbReference type="InterPro" id="IPR021309">
    <property type="entry name" value="YgaP-like_TM"/>
</dbReference>
<dbReference type="Pfam" id="PF11127">
    <property type="entry name" value="YgaP-like_TM"/>
    <property type="match status" value="1"/>
</dbReference>
<sequence>MTIKSLSPQAAQALMNQGSALLVDIRPADEHAREHIAAARSIPMDQLPSAAPALQGQDLIFHCRSGQRTRLNARALAACTSGQAYVLEGGLDGWKQAGLPVRRDASRPLELQRQVQIAAGALVAVGTALGTAVSPWFYLLPGFVGCGLVFAGVTGFCGLARLLMKMPWNRRALAA</sequence>
<comment type="caution">
    <text evidence="3">The sequence shown here is derived from an EMBL/GenBank/DDBJ whole genome shotgun (WGS) entry which is preliminary data.</text>
</comment>
<protein>
    <submittedName>
        <fullName evidence="3">Rhodanese family protein</fullName>
    </submittedName>
</protein>
<dbReference type="InterPro" id="IPR001763">
    <property type="entry name" value="Rhodanese-like_dom"/>
</dbReference>
<organism evidence="3 4">
    <name type="scientific">Comamonas terrae</name>
    <dbReference type="NCBI Taxonomy" id="673548"/>
    <lineage>
        <taxon>Bacteria</taxon>
        <taxon>Pseudomonadati</taxon>
        <taxon>Pseudomonadota</taxon>
        <taxon>Betaproteobacteria</taxon>
        <taxon>Burkholderiales</taxon>
        <taxon>Comamonadaceae</taxon>
        <taxon>Comamonas</taxon>
    </lineage>
</organism>
<evidence type="ECO:0000256" key="1">
    <source>
        <dbReference type="SAM" id="Phobius"/>
    </source>
</evidence>
<name>A0ABW5UNX4_9BURK</name>
<keyword evidence="1" id="KW-1133">Transmembrane helix</keyword>
<dbReference type="RefSeq" id="WP_066477224.1">
    <property type="nucleotide sequence ID" value="NZ_BCNT01000007.1"/>
</dbReference>
<accession>A0ABW5UNX4</accession>
<dbReference type="SUPFAM" id="SSF52821">
    <property type="entry name" value="Rhodanese/Cell cycle control phosphatase"/>
    <property type="match status" value="1"/>
</dbReference>
<feature type="domain" description="Rhodanese" evidence="2">
    <location>
        <begin position="16"/>
        <end position="103"/>
    </location>
</feature>
<keyword evidence="4" id="KW-1185">Reference proteome</keyword>
<dbReference type="SMART" id="SM00450">
    <property type="entry name" value="RHOD"/>
    <property type="match status" value="1"/>
</dbReference>
<feature type="transmembrane region" description="Helical" evidence="1">
    <location>
        <begin position="142"/>
        <end position="163"/>
    </location>
</feature>
<reference evidence="4" key="1">
    <citation type="journal article" date="2019" name="Int. J. Syst. Evol. Microbiol.">
        <title>The Global Catalogue of Microorganisms (GCM) 10K type strain sequencing project: providing services to taxonomists for standard genome sequencing and annotation.</title>
        <authorList>
            <consortium name="The Broad Institute Genomics Platform"/>
            <consortium name="The Broad Institute Genome Sequencing Center for Infectious Disease"/>
            <person name="Wu L."/>
            <person name="Ma J."/>
        </authorList>
    </citation>
    <scope>NUCLEOTIDE SEQUENCE [LARGE SCALE GENOMIC DNA]</scope>
    <source>
        <strain evidence="4">TISTR 1906</strain>
    </source>
</reference>
<dbReference type="Gene3D" id="3.40.250.10">
    <property type="entry name" value="Rhodanese-like domain"/>
    <property type="match status" value="1"/>
</dbReference>
<evidence type="ECO:0000313" key="3">
    <source>
        <dbReference type="EMBL" id="MFD2754584.1"/>
    </source>
</evidence>
<dbReference type="PANTHER" id="PTHR44086:SF10">
    <property type="entry name" value="THIOSULFATE SULFURTRANSFERASE_RHODANESE-LIKE DOMAIN-CONTAINING PROTEIN 3"/>
    <property type="match status" value="1"/>
</dbReference>
<keyword evidence="1" id="KW-0472">Membrane</keyword>
<evidence type="ECO:0000313" key="4">
    <source>
        <dbReference type="Proteomes" id="UP001597463"/>
    </source>
</evidence>
<proteinExistence type="predicted"/>
<dbReference type="PANTHER" id="PTHR44086">
    <property type="entry name" value="THIOSULFATE SULFURTRANSFERASE RDL2, MITOCHONDRIAL-RELATED"/>
    <property type="match status" value="1"/>
</dbReference>
<keyword evidence="1" id="KW-0812">Transmembrane</keyword>
<dbReference type="EMBL" id="JBHUMV010000004">
    <property type="protein sequence ID" value="MFD2754584.1"/>
    <property type="molecule type" value="Genomic_DNA"/>
</dbReference>
<dbReference type="PROSITE" id="PS50206">
    <property type="entry name" value="RHODANESE_3"/>
    <property type="match status" value="1"/>
</dbReference>
<gene>
    <name evidence="3" type="ORF">ACFSW6_10845</name>
</gene>
<evidence type="ECO:0000259" key="2">
    <source>
        <dbReference type="PROSITE" id="PS50206"/>
    </source>
</evidence>
<dbReference type="InterPro" id="IPR036873">
    <property type="entry name" value="Rhodanese-like_dom_sf"/>
</dbReference>